<protein>
    <submittedName>
        <fullName evidence="2">Uncharacterized protein</fullName>
    </submittedName>
</protein>
<proteinExistence type="predicted"/>
<evidence type="ECO:0000313" key="3">
    <source>
        <dbReference type="Proteomes" id="UP000800036"/>
    </source>
</evidence>
<evidence type="ECO:0000256" key="1">
    <source>
        <dbReference type="SAM" id="MobiDB-lite"/>
    </source>
</evidence>
<evidence type="ECO:0000313" key="2">
    <source>
        <dbReference type="EMBL" id="KAF1972695.1"/>
    </source>
</evidence>
<feature type="compositionally biased region" description="Basic and acidic residues" evidence="1">
    <location>
        <begin position="211"/>
        <end position="233"/>
    </location>
</feature>
<organism evidence="2 3">
    <name type="scientific">Bimuria novae-zelandiae CBS 107.79</name>
    <dbReference type="NCBI Taxonomy" id="1447943"/>
    <lineage>
        <taxon>Eukaryota</taxon>
        <taxon>Fungi</taxon>
        <taxon>Dikarya</taxon>
        <taxon>Ascomycota</taxon>
        <taxon>Pezizomycotina</taxon>
        <taxon>Dothideomycetes</taxon>
        <taxon>Pleosporomycetidae</taxon>
        <taxon>Pleosporales</taxon>
        <taxon>Massarineae</taxon>
        <taxon>Didymosphaeriaceae</taxon>
        <taxon>Bimuria</taxon>
    </lineage>
</organism>
<keyword evidence="3" id="KW-1185">Reference proteome</keyword>
<feature type="region of interest" description="Disordered" evidence="1">
    <location>
        <begin position="191"/>
        <end position="233"/>
    </location>
</feature>
<dbReference type="AlphaFoldDB" id="A0A6A5V6E3"/>
<name>A0A6A5V6E3_9PLEO</name>
<dbReference type="Proteomes" id="UP000800036">
    <property type="component" value="Unassembled WGS sequence"/>
</dbReference>
<reference evidence="2" key="1">
    <citation type="journal article" date="2020" name="Stud. Mycol.">
        <title>101 Dothideomycetes genomes: a test case for predicting lifestyles and emergence of pathogens.</title>
        <authorList>
            <person name="Haridas S."/>
            <person name="Albert R."/>
            <person name="Binder M."/>
            <person name="Bloem J."/>
            <person name="Labutti K."/>
            <person name="Salamov A."/>
            <person name="Andreopoulos B."/>
            <person name="Baker S."/>
            <person name="Barry K."/>
            <person name="Bills G."/>
            <person name="Bluhm B."/>
            <person name="Cannon C."/>
            <person name="Castanera R."/>
            <person name="Culley D."/>
            <person name="Daum C."/>
            <person name="Ezra D."/>
            <person name="Gonzalez J."/>
            <person name="Henrissat B."/>
            <person name="Kuo A."/>
            <person name="Liang C."/>
            <person name="Lipzen A."/>
            <person name="Lutzoni F."/>
            <person name="Magnuson J."/>
            <person name="Mondo S."/>
            <person name="Nolan M."/>
            <person name="Ohm R."/>
            <person name="Pangilinan J."/>
            <person name="Park H.-J."/>
            <person name="Ramirez L."/>
            <person name="Alfaro M."/>
            <person name="Sun H."/>
            <person name="Tritt A."/>
            <person name="Yoshinaga Y."/>
            <person name="Zwiers L.-H."/>
            <person name="Turgeon B."/>
            <person name="Goodwin S."/>
            <person name="Spatafora J."/>
            <person name="Crous P."/>
            <person name="Grigoriev I."/>
        </authorList>
    </citation>
    <scope>NUCLEOTIDE SEQUENCE</scope>
    <source>
        <strain evidence="2">CBS 107.79</strain>
    </source>
</reference>
<gene>
    <name evidence="2" type="ORF">BU23DRAFT_643403</name>
</gene>
<sequence length="233" mass="26723">MQEQEEEKKEAALAQQEKGHLFAIRRGEQAARFKAGLEELEAGFIARQQASLVQCPSSSAFSEKLHYLREKAVLDTIKHEKKMDAELERMRRAYSSEQRVVEADEADDYGAPDYSSLRGLLEEEDSVRSEDEEVAFKRPSSYHYGLYRVVYVGHPYNSEEWTPTSSRDFEEARYLSKPLFFSKGSTAASRNLRSSKVDLSKPRSQVPDLAPEVREGVPKRDPVRKYYSELEGE</sequence>
<dbReference type="EMBL" id="ML976685">
    <property type="protein sequence ID" value="KAF1972695.1"/>
    <property type="molecule type" value="Genomic_DNA"/>
</dbReference>
<accession>A0A6A5V6E3</accession>